<keyword evidence="6 9" id="KW-1133">Transmembrane helix</keyword>
<comment type="similarity">
    <text evidence="9">Belongs to the TatA/E family.</text>
</comment>
<evidence type="ECO:0000313" key="11">
    <source>
        <dbReference type="EMBL" id="EIC29124.1"/>
    </source>
</evidence>
<evidence type="ECO:0000256" key="3">
    <source>
        <dbReference type="ARBA" id="ARBA00022475"/>
    </source>
</evidence>
<evidence type="ECO:0000313" key="12">
    <source>
        <dbReference type="Proteomes" id="UP000005090"/>
    </source>
</evidence>
<organism evidence="11 12">
    <name type="scientific">Methylomicrobium album BG8</name>
    <dbReference type="NCBI Taxonomy" id="686340"/>
    <lineage>
        <taxon>Bacteria</taxon>
        <taxon>Pseudomonadati</taxon>
        <taxon>Pseudomonadota</taxon>
        <taxon>Gammaproteobacteria</taxon>
        <taxon>Methylococcales</taxon>
        <taxon>Methylococcaceae</taxon>
        <taxon>Methylomicrobium</taxon>
    </lineage>
</organism>
<comment type="subcellular location">
    <subcellularLocation>
        <location evidence="1 9">Cell membrane</location>
        <topology evidence="1 9">Single-pass membrane protein</topology>
    </subcellularLocation>
</comment>
<protein>
    <recommendedName>
        <fullName evidence="9">Sec-independent protein translocase protein TatA</fullName>
    </recommendedName>
</protein>
<dbReference type="PANTHER" id="PTHR42982">
    <property type="entry name" value="SEC-INDEPENDENT PROTEIN TRANSLOCASE PROTEIN TATA"/>
    <property type="match status" value="1"/>
</dbReference>
<keyword evidence="3 9" id="KW-1003">Cell membrane</keyword>
<dbReference type="InterPro" id="IPR006312">
    <property type="entry name" value="TatA/E"/>
</dbReference>
<proteinExistence type="inferred from homology"/>
<evidence type="ECO:0000256" key="7">
    <source>
        <dbReference type="ARBA" id="ARBA00023010"/>
    </source>
</evidence>
<gene>
    <name evidence="9" type="primary">tatA</name>
    <name evidence="11" type="ORF">Metal_1326</name>
</gene>
<dbReference type="RefSeq" id="WP_005370763.1">
    <property type="nucleotide sequence ID" value="NZ_CM001475.1"/>
</dbReference>
<evidence type="ECO:0000256" key="4">
    <source>
        <dbReference type="ARBA" id="ARBA00022692"/>
    </source>
</evidence>
<comment type="function">
    <text evidence="9">Part of the twin-arginine translocation (Tat) system that transports large folded proteins containing a characteristic twin-arginine motif in their signal peptide across membranes. TatA could form the protein-conducting channel of the Tat system.</text>
</comment>
<keyword evidence="12" id="KW-1185">Reference proteome</keyword>
<keyword evidence="2 9" id="KW-0813">Transport</keyword>
<dbReference type="Gene3D" id="1.20.5.3310">
    <property type="match status" value="1"/>
</dbReference>
<evidence type="ECO:0000256" key="6">
    <source>
        <dbReference type="ARBA" id="ARBA00022989"/>
    </source>
</evidence>
<keyword evidence="5 9" id="KW-0653">Protein transport</keyword>
<dbReference type="HAMAP" id="MF_00236">
    <property type="entry name" value="TatA_E"/>
    <property type="match status" value="1"/>
</dbReference>
<evidence type="ECO:0000256" key="1">
    <source>
        <dbReference type="ARBA" id="ARBA00004162"/>
    </source>
</evidence>
<evidence type="ECO:0000256" key="5">
    <source>
        <dbReference type="ARBA" id="ARBA00022927"/>
    </source>
</evidence>
<evidence type="ECO:0000256" key="8">
    <source>
        <dbReference type="ARBA" id="ARBA00023136"/>
    </source>
</evidence>
<dbReference type="InterPro" id="IPR003369">
    <property type="entry name" value="TatA/B/E"/>
</dbReference>
<dbReference type="EMBL" id="CM001475">
    <property type="protein sequence ID" value="EIC29124.1"/>
    <property type="molecule type" value="Genomic_DNA"/>
</dbReference>
<evidence type="ECO:0000256" key="2">
    <source>
        <dbReference type="ARBA" id="ARBA00022448"/>
    </source>
</evidence>
<dbReference type="NCBIfam" id="TIGR01411">
    <property type="entry name" value="tatAE"/>
    <property type="match status" value="1"/>
</dbReference>
<dbReference type="STRING" id="686340.Metal_1326"/>
<dbReference type="GO" id="GO:0033281">
    <property type="term" value="C:TAT protein transport complex"/>
    <property type="evidence" value="ECO:0007669"/>
    <property type="project" value="UniProtKB-UniRule"/>
</dbReference>
<dbReference type="PANTHER" id="PTHR42982:SF1">
    <property type="entry name" value="SEC-INDEPENDENT PROTEIN TRANSLOCASE PROTEIN TATA"/>
    <property type="match status" value="1"/>
</dbReference>
<name>H8GJD4_METAL</name>
<dbReference type="Pfam" id="PF02416">
    <property type="entry name" value="TatA_B_E"/>
    <property type="match status" value="1"/>
</dbReference>
<sequence>MGISISELLVLLLIVVVLFGTKRLRNVGSDLGAAIKGFRNAVKDQDNPTLPAEDKPPIEGETVAKHQEKT</sequence>
<keyword evidence="7 9" id="KW-0811">Translocation</keyword>
<evidence type="ECO:0000256" key="10">
    <source>
        <dbReference type="SAM" id="MobiDB-lite"/>
    </source>
</evidence>
<comment type="subunit">
    <text evidence="9">The Tat system comprises two distinct complexes: a TatABC complex, containing multiple copies of TatA, TatB and TatC subunits, and a separate TatA complex, containing only TatA subunits. Substrates initially bind to the TatABC complex, which probably triggers association of the separate TatA complex to form the active translocon.</text>
</comment>
<dbReference type="HOGENOM" id="CLU_086034_5_1_6"/>
<feature type="region of interest" description="Disordered" evidence="10">
    <location>
        <begin position="44"/>
        <end position="70"/>
    </location>
</feature>
<dbReference type="AlphaFoldDB" id="H8GJD4"/>
<keyword evidence="8 9" id="KW-0472">Membrane</keyword>
<dbReference type="Proteomes" id="UP000005090">
    <property type="component" value="Chromosome"/>
</dbReference>
<keyword evidence="4 9" id="KW-0812">Transmembrane</keyword>
<dbReference type="GO" id="GO:0008320">
    <property type="term" value="F:protein transmembrane transporter activity"/>
    <property type="evidence" value="ECO:0007669"/>
    <property type="project" value="UniProtKB-UniRule"/>
</dbReference>
<reference evidence="11 12" key="1">
    <citation type="journal article" date="2013" name="Genome Announc.">
        <title>Genome Sequence of the Obligate Gammaproteobacterial Methanotroph Methylomicrobium album Strain BG8.</title>
        <authorList>
            <person name="Kits K.D."/>
            <person name="Kalyuzhnaya M.G."/>
            <person name="Klotz M.G."/>
            <person name="Jetten M.S."/>
            <person name="Op den Camp H.J."/>
            <person name="Vuilleumier S."/>
            <person name="Bringel F."/>
            <person name="Dispirito A.A."/>
            <person name="Murrell J.C."/>
            <person name="Bruce D."/>
            <person name="Cheng J.F."/>
            <person name="Copeland A."/>
            <person name="Goodwin L."/>
            <person name="Hauser L."/>
            <person name="Lajus A."/>
            <person name="Land M.L."/>
            <person name="Lapidus A."/>
            <person name="Lucas S."/>
            <person name="Medigue C."/>
            <person name="Pitluck S."/>
            <person name="Woyke T."/>
            <person name="Zeytun A."/>
            <person name="Stein L.Y."/>
        </authorList>
    </citation>
    <scope>NUCLEOTIDE SEQUENCE [LARGE SCALE GENOMIC DNA]</scope>
    <source>
        <strain evidence="11 12">BG8</strain>
    </source>
</reference>
<evidence type="ECO:0000256" key="9">
    <source>
        <dbReference type="HAMAP-Rule" id="MF_00236"/>
    </source>
</evidence>
<dbReference type="eggNOG" id="COG1826">
    <property type="taxonomic scope" value="Bacteria"/>
</dbReference>
<accession>H8GJD4</accession>
<dbReference type="GO" id="GO:0043953">
    <property type="term" value="P:protein transport by the Tat complex"/>
    <property type="evidence" value="ECO:0007669"/>
    <property type="project" value="UniProtKB-UniRule"/>
</dbReference>